<feature type="domain" description="Glycosyltransferase 2-like" evidence="6">
    <location>
        <begin position="7"/>
        <end position="121"/>
    </location>
</feature>
<keyword evidence="4 7" id="KW-0808">Transferase</keyword>
<gene>
    <name evidence="7" type="ORF">ODE01S_07780</name>
</gene>
<dbReference type="InterPro" id="IPR001173">
    <property type="entry name" value="Glyco_trans_2-like"/>
</dbReference>
<evidence type="ECO:0000256" key="3">
    <source>
        <dbReference type="ARBA" id="ARBA00022676"/>
    </source>
</evidence>
<dbReference type="GO" id="GO:0016757">
    <property type="term" value="F:glycosyltransferase activity"/>
    <property type="evidence" value="ECO:0007669"/>
    <property type="project" value="UniProtKB-KW"/>
</dbReference>
<protein>
    <submittedName>
        <fullName evidence="7">Glycosyl transferase</fullName>
    </submittedName>
</protein>
<dbReference type="OrthoDB" id="9810303at2"/>
<evidence type="ECO:0000256" key="1">
    <source>
        <dbReference type="ARBA" id="ARBA00001946"/>
    </source>
</evidence>
<name>A0A511RI69_9DEIN</name>
<reference evidence="7 8" key="1">
    <citation type="submission" date="2019-07" db="EMBL/GenBank/DDBJ databases">
        <title>Whole genome shotgun sequence of Oceanithermus desulfurans NBRC 100063.</title>
        <authorList>
            <person name="Hosoyama A."/>
            <person name="Uohara A."/>
            <person name="Ohji S."/>
            <person name="Ichikawa N."/>
        </authorList>
    </citation>
    <scope>NUCLEOTIDE SEQUENCE [LARGE SCALE GENOMIC DNA]</scope>
    <source>
        <strain evidence="7 8">NBRC 100063</strain>
    </source>
</reference>
<dbReference type="Pfam" id="PF00535">
    <property type="entry name" value="Glycos_transf_2"/>
    <property type="match status" value="1"/>
</dbReference>
<evidence type="ECO:0000256" key="2">
    <source>
        <dbReference type="ARBA" id="ARBA00006739"/>
    </source>
</evidence>
<dbReference type="InterPro" id="IPR029044">
    <property type="entry name" value="Nucleotide-diphossugar_trans"/>
</dbReference>
<proteinExistence type="inferred from homology"/>
<evidence type="ECO:0000256" key="4">
    <source>
        <dbReference type="ARBA" id="ARBA00022679"/>
    </source>
</evidence>
<dbReference type="SUPFAM" id="SSF53448">
    <property type="entry name" value="Nucleotide-diphospho-sugar transferases"/>
    <property type="match status" value="1"/>
</dbReference>
<dbReference type="PANTHER" id="PTHR48090">
    <property type="entry name" value="UNDECAPRENYL-PHOSPHATE 4-DEOXY-4-FORMAMIDO-L-ARABINOSE TRANSFERASE-RELATED"/>
    <property type="match status" value="1"/>
</dbReference>
<dbReference type="PANTHER" id="PTHR48090:SF10">
    <property type="entry name" value="GLUCOSYL-3-PHOSPHOGLYCERATE SYNTHASE"/>
    <property type="match status" value="1"/>
</dbReference>
<comment type="caution">
    <text evidence="7">The sequence shown here is derived from an EMBL/GenBank/DDBJ whole genome shotgun (WGS) entry which is preliminary data.</text>
</comment>
<dbReference type="EMBL" id="BJXN01000004">
    <property type="protein sequence ID" value="GEM89344.1"/>
    <property type="molecule type" value="Genomic_DNA"/>
</dbReference>
<evidence type="ECO:0000256" key="5">
    <source>
        <dbReference type="ARBA" id="ARBA00022842"/>
    </source>
</evidence>
<dbReference type="Gene3D" id="3.90.550.10">
    <property type="entry name" value="Spore Coat Polysaccharide Biosynthesis Protein SpsA, Chain A"/>
    <property type="match status" value="1"/>
</dbReference>
<organism evidence="7 8">
    <name type="scientific">Oceanithermus desulfurans NBRC 100063</name>
    <dbReference type="NCBI Taxonomy" id="1227550"/>
    <lineage>
        <taxon>Bacteria</taxon>
        <taxon>Thermotogati</taxon>
        <taxon>Deinococcota</taxon>
        <taxon>Deinococci</taxon>
        <taxon>Thermales</taxon>
        <taxon>Thermaceae</taxon>
        <taxon>Oceanithermus</taxon>
    </lineage>
</organism>
<evidence type="ECO:0000313" key="8">
    <source>
        <dbReference type="Proteomes" id="UP000321827"/>
    </source>
</evidence>
<dbReference type="AlphaFoldDB" id="A0A511RI69"/>
<comment type="similarity">
    <text evidence="2">Belongs to the glycosyltransferase 2 family.</text>
</comment>
<dbReference type="CDD" id="cd04179">
    <property type="entry name" value="DPM_DPG-synthase_like"/>
    <property type="match status" value="1"/>
</dbReference>
<sequence>MSEPLATVLIPAYNEEATIAQVVEAVKPAGFPVVVVDDGSSDRTAERAAAAGAKVVRLPANRGKGAAYAAGLAEVATPYVVLLDADLTGLKPEHLRVLLDPLLAGEAEMTVGVFRGGRWLSDIGNRITPQLSGQRALARDRLRELPGLAQARYDVELKLTRYARSQGWRVRYLPLEGVGQRLKEEKRGLLAGLAHRLRMYLQILRYALRLKA</sequence>
<keyword evidence="3" id="KW-0328">Glycosyltransferase</keyword>
<keyword evidence="5" id="KW-0460">Magnesium</keyword>
<accession>A0A511RI69</accession>
<dbReference type="RefSeq" id="WP_147146067.1">
    <property type="nucleotide sequence ID" value="NZ_BJXN01000004.1"/>
</dbReference>
<dbReference type="Proteomes" id="UP000321827">
    <property type="component" value="Unassembled WGS sequence"/>
</dbReference>
<comment type="cofactor">
    <cofactor evidence="1">
        <name>Mg(2+)</name>
        <dbReference type="ChEBI" id="CHEBI:18420"/>
    </cofactor>
</comment>
<evidence type="ECO:0000313" key="7">
    <source>
        <dbReference type="EMBL" id="GEM89344.1"/>
    </source>
</evidence>
<evidence type="ECO:0000259" key="6">
    <source>
        <dbReference type="Pfam" id="PF00535"/>
    </source>
</evidence>
<dbReference type="InterPro" id="IPR050256">
    <property type="entry name" value="Glycosyltransferase_2"/>
</dbReference>